<comment type="caution">
    <text evidence="11">The sequence shown here is derived from an EMBL/GenBank/DDBJ whole genome shotgun (WGS) entry which is preliminary data.</text>
</comment>
<evidence type="ECO:0000313" key="11">
    <source>
        <dbReference type="EMBL" id="MCY9184199.1"/>
    </source>
</evidence>
<dbReference type="InterPro" id="IPR001796">
    <property type="entry name" value="DHFR_dom"/>
</dbReference>
<accession>A0A9Q4EH29</accession>
<dbReference type="PROSITE" id="PS00075">
    <property type="entry name" value="DHFR_1"/>
    <property type="match status" value="1"/>
</dbReference>
<dbReference type="PRINTS" id="PR00070">
    <property type="entry name" value="DHFR"/>
</dbReference>
<dbReference type="Proteomes" id="UP001073053">
    <property type="component" value="Unassembled WGS sequence"/>
</dbReference>
<keyword evidence="4 8" id="KW-0554">One-carbon metabolism</keyword>
<dbReference type="GO" id="GO:0046654">
    <property type="term" value="P:tetrahydrofolate biosynthetic process"/>
    <property type="evidence" value="ECO:0007669"/>
    <property type="project" value="InterPro"/>
</dbReference>
<evidence type="ECO:0000256" key="2">
    <source>
        <dbReference type="ARBA" id="ARBA00009539"/>
    </source>
</evidence>
<evidence type="ECO:0000256" key="7">
    <source>
        <dbReference type="ARBA" id="ARBA00025067"/>
    </source>
</evidence>
<evidence type="ECO:0000256" key="3">
    <source>
        <dbReference type="ARBA" id="ARBA00012856"/>
    </source>
</evidence>
<dbReference type="EMBL" id="JALAWA010000003">
    <property type="protein sequence ID" value="MCY9184199.1"/>
    <property type="molecule type" value="Genomic_DNA"/>
</dbReference>
<evidence type="ECO:0000259" key="10">
    <source>
        <dbReference type="PROSITE" id="PS51330"/>
    </source>
</evidence>
<evidence type="ECO:0000256" key="9">
    <source>
        <dbReference type="RuleBase" id="RU004474"/>
    </source>
</evidence>
<name>A0A9Q4EH29_9BACI</name>
<dbReference type="CDD" id="cd00209">
    <property type="entry name" value="DHFR"/>
    <property type="match status" value="1"/>
</dbReference>
<evidence type="ECO:0000256" key="6">
    <source>
        <dbReference type="ARBA" id="ARBA00023002"/>
    </source>
</evidence>
<dbReference type="SUPFAM" id="SSF53597">
    <property type="entry name" value="Dihydrofolate reductase-like"/>
    <property type="match status" value="1"/>
</dbReference>
<comment type="pathway">
    <text evidence="1 8">Cofactor biosynthesis; tetrahydrofolate biosynthesis; 5,6,7,8-tetrahydrofolate from 7,8-dihydrofolate: step 1/1.</text>
</comment>
<dbReference type="AlphaFoldDB" id="A0A9Q4EH29"/>
<evidence type="ECO:0000256" key="1">
    <source>
        <dbReference type="ARBA" id="ARBA00004903"/>
    </source>
</evidence>
<dbReference type="GO" id="GO:0005829">
    <property type="term" value="C:cytosol"/>
    <property type="evidence" value="ECO:0007669"/>
    <property type="project" value="TreeGrafter"/>
</dbReference>
<keyword evidence="5 8" id="KW-0521">NADP</keyword>
<dbReference type="GO" id="GO:0046452">
    <property type="term" value="P:dihydrofolate metabolic process"/>
    <property type="evidence" value="ECO:0007669"/>
    <property type="project" value="TreeGrafter"/>
</dbReference>
<evidence type="ECO:0000256" key="5">
    <source>
        <dbReference type="ARBA" id="ARBA00022857"/>
    </source>
</evidence>
<dbReference type="GO" id="GO:0046655">
    <property type="term" value="P:folic acid metabolic process"/>
    <property type="evidence" value="ECO:0007669"/>
    <property type="project" value="TreeGrafter"/>
</dbReference>
<keyword evidence="6 8" id="KW-0560">Oxidoreductase</keyword>
<protein>
    <recommendedName>
        <fullName evidence="3 8">Dihydrofolate reductase</fullName>
        <ecNumber evidence="3 8">1.5.1.3</ecNumber>
    </recommendedName>
</protein>
<dbReference type="PANTHER" id="PTHR48069">
    <property type="entry name" value="DIHYDROFOLATE REDUCTASE"/>
    <property type="match status" value="1"/>
</dbReference>
<organism evidence="11 12">
    <name type="scientific">Bacillus halotolerans</name>
    <dbReference type="NCBI Taxonomy" id="260554"/>
    <lineage>
        <taxon>Bacteria</taxon>
        <taxon>Bacillati</taxon>
        <taxon>Bacillota</taxon>
        <taxon>Bacilli</taxon>
        <taxon>Bacillales</taxon>
        <taxon>Bacillaceae</taxon>
        <taxon>Bacillus</taxon>
    </lineage>
</organism>
<sequence>MISFIFAMDANRLIGKDNDLPWHLPNDLAYFKKITSGHSIIMGRKTYESIGRPLPNRKNIVVTSAHDSEFPGCTVVSSIEDVLQIASDTEECFVIGGAQLYTALFPYADRLYMTKIHHQFDGDRYFPEFDESKWKLVYSEQGTKDEKNPYDYEFLVYEKKNVSSEAGGF</sequence>
<dbReference type="Pfam" id="PF00186">
    <property type="entry name" value="DHFR_1"/>
    <property type="match status" value="1"/>
</dbReference>
<evidence type="ECO:0000256" key="8">
    <source>
        <dbReference type="PIRNR" id="PIRNR000194"/>
    </source>
</evidence>
<dbReference type="FunFam" id="3.40.430.10:FF:000001">
    <property type="entry name" value="Dihydrofolate reductase"/>
    <property type="match status" value="1"/>
</dbReference>
<evidence type="ECO:0000256" key="4">
    <source>
        <dbReference type="ARBA" id="ARBA00022563"/>
    </source>
</evidence>
<dbReference type="InterPro" id="IPR024072">
    <property type="entry name" value="DHFR-like_dom_sf"/>
</dbReference>
<dbReference type="Gene3D" id="3.40.430.10">
    <property type="entry name" value="Dihydrofolate Reductase, subunit A"/>
    <property type="match status" value="1"/>
</dbReference>
<feature type="domain" description="DHFR" evidence="10">
    <location>
        <begin position="1"/>
        <end position="159"/>
    </location>
</feature>
<dbReference type="GO" id="GO:0004146">
    <property type="term" value="F:dihydrofolate reductase activity"/>
    <property type="evidence" value="ECO:0007669"/>
    <property type="project" value="UniProtKB-EC"/>
</dbReference>
<dbReference type="InterPro" id="IPR012259">
    <property type="entry name" value="DHFR"/>
</dbReference>
<dbReference type="RefSeq" id="WP_268496580.1">
    <property type="nucleotide sequence ID" value="NZ_JALAPT010000012.1"/>
</dbReference>
<comment type="function">
    <text evidence="7 8">Key enzyme in folate metabolism. Catalyzes an essential reaction for de novo glycine and purine synthesis, and for DNA precursor synthesis.</text>
</comment>
<dbReference type="PIRSF" id="PIRSF000194">
    <property type="entry name" value="DHFR"/>
    <property type="match status" value="1"/>
</dbReference>
<gene>
    <name evidence="11" type="primary">dfrA</name>
    <name evidence="11" type="ORF">MOF03_05950</name>
</gene>
<dbReference type="PROSITE" id="PS51330">
    <property type="entry name" value="DHFR_2"/>
    <property type="match status" value="1"/>
</dbReference>
<dbReference type="EC" id="1.5.1.3" evidence="3 8"/>
<dbReference type="PANTHER" id="PTHR48069:SF3">
    <property type="entry name" value="DIHYDROFOLATE REDUCTASE"/>
    <property type="match status" value="1"/>
</dbReference>
<dbReference type="GO" id="GO:0006730">
    <property type="term" value="P:one-carbon metabolic process"/>
    <property type="evidence" value="ECO:0007669"/>
    <property type="project" value="UniProtKB-KW"/>
</dbReference>
<comment type="similarity">
    <text evidence="2 8 9">Belongs to the dihydrofolate reductase family.</text>
</comment>
<dbReference type="GO" id="GO:0070401">
    <property type="term" value="F:NADP+ binding"/>
    <property type="evidence" value="ECO:0007669"/>
    <property type="project" value="UniProtKB-ARBA"/>
</dbReference>
<evidence type="ECO:0000313" key="12">
    <source>
        <dbReference type="Proteomes" id="UP001073053"/>
    </source>
</evidence>
<proteinExistence type="inferred from homology"/>
<reference evidence="11" key="1">
    <citation type="submission" date="2022-02" db="EMBL/GenBank/DDBJ databases">
        <title>Crop Bioprotection Bacillus Genome Sequencing.</title>
        <authorList>
            <person name="Dunlap C."/>
        </authorList>
    </citation>
    <scope>NUCLEOTIDE SEQUENCE</scope>
    <source>
        <strain evidence="11">EC49O2N-C10</strain>
    </source>
</reference>
<dbReference type="InterPro" id="IPR017925">
    <property type="entry name" value="DHFR_CS"/>
</dbReference>
<comment type="catalytic activity">
    <reaction evidence="8">
        <text>(6S)-5,6,7,8-tetrahydrofolate + NADP(+) = 7,8-dihydrofolate + NADPH + H(+)</text>
        <dbReference type="Rhea" id="RHEA:15009"/>
        <dbReference type="ChEBI" id="CHEBI:15378"/>
        <dbReference type="ChEBI" id="CHEBI:57451"/>
        <dbReference type="ChEBI" id="CHEBI:57453"/>
        <dbReference type="ChEBI" id="CHEBI:57783"/>
        <dbReference type="ChEBI" id="CHEBI:58349"/>
        <dbReference type="EC" id="1.5.1.3"/>
    </reaction>
</comment>